<feature type="domain" description="HTH tetR-type" evidence="3">
    <location>
        <begin position="17"/>
        <end position="77"/>
    </location>
</feature>
<dbReference type="RefSeq" id="WP_196286272.1">
    <property type="nucleotide sequence ID" value="NZ_JADQDP010000002.1"/>
</dbReference>
<keyword evidence="1 2" id="KW-0238">DNA-binding</keyword>
<dbReference type="Gene3D" id="1.10.357.10">
    <property type="entry name" value="Tetracycline Repressor, domain 2"/>
    <property type="match status" value="1"/>
</dbReference>
<evidence type="ECO:0000259" key="3">
    <source>
        <dbReference type="PROSITE" id="PS50977"/>
    </source>
</evidence>
<dbReference type="InterPro" id="IPR009057">
    <property type="entry name" value="Homeodomain-like_sf"/>
</dbReference>
<keyword evidence="5" id="KW-1185">Reference proteome</keyword>
<dbReference type="AlphaFoldDB" id="A0A931FID6"/>
<gene>
    <name evidence="4" type="ORF">I2I01_09875</name>
</gene>
<dbReference type="Proteomes" id="UP000645610">
    <property type="component" value="Unassembled WGS sequence"/>
</dbReference>
<dbReference type="Pfam" id="PF00440">
    <property type="entry name" value="TetR_N"/>
    <property type="match status" value="1"/>
</dbReference>
<name>A0A931FID6_9BACT</name>
<dbReference type="EMBL" id="JADQDP010000002">
    <property type="protein sequence ID" value="MBF9141942.1"/>
    <property type="molecule type" value="Genomic_DNA"/>
</dbReference>
<evidence type="ECO:0000256" key="2">
    <source>
        <dbReference type="PROSITE-ProRule" id="PRU00335"/>
    </source>
</evidence>
<accession>A0A931FID6</accession>
<feature type="DNA-binding region" description="H-T-H motif" evidence="2">
    <location>
        <begin position="40"/>
        <end position="59"/>
    </location>
</feature>
<evidence type="ECO:0000313" key="5">
    <source>
        <dbReference type="Proteomes" id="UP000645610"/>
    </source>
</evidence>
<dbReference type="SUPFAM" id="SSF46689">
    <property type="entry name" value="Homeodomain-like"/>
    <property type="match status" value="1"/>
</dbReference>
<dbReference type="PROSITE" id="PS50977">
    <property type="entry name" value="HTH_TETR_2"/>
    <property type="match status" value="1"/>
</dbReference>
<dbReference type="InterPro" id="IPR001647">
    <property type="entry name" value="HTH_TetR"/>
</dbReference>
<organism evidence="4 5">
    <name type="scientific">Hymenobacter properus</name>
    <dbReference type="NCBI Taxonomy" id="2791026"/>
    <lineage>
        <taxon>Bacteria</taxon>
        <taxon>Pseudomonadati</taxon>
        <taxon>Bacteroidota</taxon>
        <taxon>Cytophagia</taxon>
        <taxon>Cytophagales</taxon>
        <taxon>Hymenobacteraceae</taxon>
        <taxon>Hymenobacter</taxon>
    </lineage>
</organism>
<evidence type="ECO:0000313" key="4">
    <source>
        <dbReference type="EMBL" id="MBF9141942.1"/>
    </source>
</evidence>
<proteinExistence type="predicted"/>
<dbReference type="GO" id="GO:0003677">
    <property type="term" value="F:DNA binding"/>
    <property type="evidence" value="ECO:0007669"/>
    <property type="project" value="UniProtKB-UniRule"/>
</dbReference>
<sequence>MNFSPSFAIVSPERTAPGERARIVAVAHALYVSQGIAAVSVADIAGCLRLSPGRVLHHFPHKAALIGAVVDAQVQAIYQQLCLHRAHSSNAVEELLALRNWASAEMKPGLVPFFQQLAADFPAEQQRWQSHVAGFSTKHLCHNLRWGIQQCLYRPDLDVDAQARRWCEKTRIFRTAAAIDRADMHRALLNNFIAAIVTPAGALAVRRLQEAHPFY</sequence>
<reference evidence="4 5" key="1">
    <citation type="submission" date="2020-11" db="EMBL/GenBank/DDBJ databases">
        <authorList>
            <person name="Kim M.K."/>
        </authorList>
    </citation>
    <scope>NUCLEOTIDE SEQUENCE [LARGE SCALE GENOMIC DNA]</scope>
    <source>
        <strain evidence="4 5">BT439</strain>
    </source>
</reference>
<protein>
    <submittedName>
        <fullName evidence="4">TetR/AcrR family transcriptional regulator</fullName>
    </submittedName>
</protein>
<evidence type="ECO:0000256" key="1">
    <source>
        <dbReference type="ARBA" id="ARBA00023125"/>
    </source>
</evidence>
<comment type="caution">
    <text evidence="4">The sequence shown here is derived from an EMBL/GenBank/DDBJ whole genome shotgun (WGS) entry which is preliminary data.</text>
</comment>